<dbReference type="InterPro" id="IPR050951">
    <property type="entry name" value="Retrovirus_Pol_polyprotein"/>
</dbReference>
<keyword evidence="5" id="KW-0255">Endonuclease</keyword>
<proteinExistence type="predicted"/>
<evidence type="ECO:0000256" key="7">
    <source>
        <dbReference type="ARBA" id="ARBA00022918"/>
    </source>
</evidence>
<dbReference type="FunFam" id="1.10.340.70:FF:000001">
    <property type="entry name" value="Retrovirus-related Pol polyprotein from transposon gypsy-like Protein"/>
    <property type="match status" value="1"/>
</dbReference>
<dbReference type="Proteomes" id="UP000708208">
    <property type="component" value="Unassembled WGS sequence"/>
</dbReference>
<dbReference type="InterPro" id="IPR041373">
    <property type="entry name" value="RT_RNaseH"/>
</dbReference>
<evidence type="ECO:0000313" key="10">
    <source>
        <dbReference type="Proteomes" id="UP000708208"/>
    </source>
</evidence>
<dbReference type="Pfam" id="PF00665">
    <property type="entry name" value="rve"/>
    <property type="match status" value="1"/>
</dbReference>
<gene>
    <name evidence="9" type="ORF">AFUS01_LOCUS14910</name>
</gene>
<dbReference type="PANTHER" id="PTHR37984:SF5">
    <property type="entry name" value="PROTEIN NYNRIN-LIKE"/>
    <property type="match status" value="1"/>
</dbReference>
<dbReference type="PANTHER" id="PTHR37984">
    <property type="entry name" value="PROTEIN CBG26694"/>
    <property type="match status" value="1"/>
</dbReference>
<dbReference type="EC" id="2.7.7.49" evidence="1"/>
<protein>
    <recommendedName>
        <fullName evidence="1">RNA-directed DNA polymerase</fullName>
        <ecNumber evidence="1">2.7.7.49</ecNumber>
    </recommendedName>
</protein>
<dbReference type="FunFam" id="3.30.70.270:FF:000020">
    <property type="entry name" value="Transposon Tf2-6 polyprotein-like Protein"/>
    <property type="match status" value="1"/>
</dbReference>
<evidence type="ECO:0000259" key="8">
    <source>
        <dbReference type="PROSITE" id="PS50994"/>
    </source>
</evidence>
<comment type="caution">
    <text evidence="9">The sequence shown here is derived from an EMBL/GenBank/DDBJ whole genome shotgun (WGS) entry which is preliminary data.</text>
</comment>
<keyword evidence="3" id="KW-0548">Nucleotidyltransferase</keyword>
<evidence type="ECO:0000256" key="4">
    <source>
        <dbReference type="ARBA" id="ARBA00022722"/>
    </source>
</evidence>
<dbReference type="EMBL" id="CAJVCH010129128">
    <property type="protein sequence ID" value="CAG7725974.1"/>
    <property type="molecule type" value="Genomic_DNA"/>
</dbReference>
<dbReference type="OrthoDB" id="420169at2759"/>
<dbReference type="GO" id="GO:0015074">
    <property type="term" value="P:DNA integration"/>
    <property type="evidence" value="ECO:0007669"/>
    <property type="project" value="InterPro"/>
</dbReference>
<organism evidence="9 10">
    <name type="scientific">Allacma fusca</name>
    <dbReference type="NCBI Taxonomy" id="39272"/>
    <lineage>
        <taxon>Eukaryota</taxon>
        <taxon>Metazoa</taxon>
        <taxon>Ecdysozoa</taxon>
        <taxon>Arthropoda</taxon>
        <taxon>Hexapoda</taxon>
        <taxon>Collembola</taxon>
        <taxon>Symphypleona</taxon>
        <taxon>Sminthuridae</taxon>
        <taxon>Allacma</taxon>
    </lineage>
</organism>
<sequence>MIFSDEGVQVDPEKIEPILNFELPKDVKSLQQFLGMFQYYREYMPRISLLCAPLYAMTTDKGGFIWTKENIAHFELLKKELAKETLLAYPDFTKPFYVYTDASTKAIAGVVMQPVRADETDWMMPIAFTSRVLKGYEKSYSVMELELLAVVHLLAKNYYLLAGNEVNLYTDNIAVTYLKKNELLPNRIMKWLLYLDNFRVNIQHISGCENSIADFLSRYSFNITENDKNFTVFLFDYVPPKCLYTEFRRLRAVQNNDDVVRHYILKFPEKTRVDDKLKLVVYQNQNDYDWRIFIPKSLQREVIQHYHYEYGHVGITKLIKIIRRHFDWPGMTTQVYQFVNECISCQVSQKTSTRLYGPIQSITSEYFNQMICVDNFGPLPPSTAGCDTIFVVEDHFTKYVRLYPIKANNSTNLIEKVKIWMNEFGIPKIVLSDNGPQFSSNYWRDYWKNMNVKVRYTSRYTPNSNPAERIMSTVGSSIRKYLSDKQKSWFQILPDIEKKLNYTESTVTGYIPFEAVKRRLVPDPLVDIVKKRVLPSNILQKIQENMKKDRDRKLDYFSRYRKPIILEKGERVFVRNHPRSSKAKGVAAKLCHQWKGPYKIIKKPFINVYELEDENRPGHIIRENIRHLKKYDHTTDDIKPPPKE</sequence>
<evidence type="ECO:0000256" key="3">
    <source>
        <dbReference type="ARBA" id="ARBA00022695"/>
    </source>
</evidence>
<keyword evidence="4" id="KW-0540">Nuclease</keyword>
<feature type="domain" description="Integrase catalytic" evidence="8">
    <location>
        <begin position="354"/>
        <end position="520"/>
    </location>
</feature>
<dbReference type="PROSITE" id="PS50994">
    <property type="entry name" value="INTEGRASE"/>
    <property type="match status" value="1"/>
</dbReference>
<dbReference type="CDD" id="cd09274">
    <property type="entry name" value="RNase_HI_RT_Ty3"/>
    <property type="match status" value="1"/>
</dbReference>
<dbReference type="GO" id="GO:0004519">
    <property type="term" value="F:endonuclease activity"/>
    <property type="evidence" value="ECO:0007669"/>
    <property type="project" value="UniProtKB-KW"/>
</dbReference>
<name>A0A8J2P095_9HEXA</name>
<evidence type="ECO:0000256" key="1">
    <source>
        <dbReference type="ARBA" id="ARBA00012493"/>
    </source>
</evidence>
<dbReference type="InterPro" id="IPR001584">
    <property type="entry name" value="Integrase_cat-core"/>
</dbReference>
<keyword evidence="6" id="KW-0378">Hydrolase</keyword>
<dbReference type="Pfam" id="PF17921">
    <property type="entry name" value="Integrase_H2C2"/>
    <property type="match status" value="1"/>
</dbReference>
<evidence type="ECO:0000313" key="9">
    <source>
        <dbReference type="EMBL" id="CAG7725974.1"/>
    </source>
</evidence>
<keyword evidence="10" id="KW-1185">Reference proteome</keyword>
<reference evidence="9" key="1">
    <citation type="submission" date="2021-06" db="EMBL/GenBank/DDBJ databases">
        <authorList>
            <person name="Hodson N. C."/>
            <person name="Mongue J. A."/>
            <person name="Jaron S. K."/>
        </authorList>
    </citation>
    <scope>NUCLEOTIDE SEQUENCE</scope>
</reference>
<dbReference type="Pfam" id="PF17917">
    <property type="entry name" value="RT_RNaseH"/>
    <property type="match status" value="1"/>
</dbReference>
<evidence type="ECO:0000256" key="6">
    <source>
        <dbReference type="ARBA" id="ARBA00022801"/>
    </source>
</evidence>
<evidence type="ECO:0000256" key="2">
    <source>
        <dbReference type="ARBA" id="ARBA00022679"/>
    </source>
</evidence>
<dbReference type="GO" id="GO:0016787">
    <property type="term" value="F:hydrolase activity"/>
    <property type="evidence" value="ECO:0007669"/>
    <property type="project" value="UniProtKB-KW"/>
</dbReference>
<dbReference type="InterPro" id="IPR041588">
    <property type="entry name" value="Integrase_H2C2"/>
</dbReference>
<evidence type="ECO:0000256" key="5">
    <source>
        <dbReference type="ARBA" id="ARBA00022759"/>
    </source>
</evidence>
<keyword evidence="7" id="KW-0695">RNA-directed DNA polymerase</keyword>
<keyword evidence="2" id="KW-0808">Transferase</keyword>
<accession>A0A8J2P095</accession>
<dbReference type="AlphaFoldDB" id="A0A8J2P095"/>
<dbReference type="GO" id="GO:0003964">
    <property type="term" value="F:RNA-directed DNA polymerase activity"/>
    <property type="evidence" value="ECO:0007669"/>
    <property type="project" value="UniProtKB-KW"/>
</dbReference>